<comment type="similarity">
    <text evidence="2">Belongs to the ELP6 family.</text>
</comment>
<evidence type="ECO:0008006" key="5">
    <source>
        <dbReference type="Google" id="ProtNLM"/>
    </source>
</evidence>
<dbReference type="InterPro" id="IPR018627">
    <property type="entry name" value="ELP6"/>
</dbReference>
<dbReference type="EMBL" id="ML996573">
    <property type="protein sequence ID" value="KAF2757288.1"/>
    <property type="molecule type" value="Genomic_DNA"/>
</dbReference>
<dbReference type="PANTHER" id="PTHR16184:SF6">
    <property type="entry name" value="ELONGATOR COMPLEX PROTEIN 6"/>
    <property type="match status" value="1"/>
</dbReference>
<name>A0A6A6W2X5_9PEZI</name>
<dbReference type="PANTHER" id="PTHR16184">
    <property type="entry name" value="ELONGATOR COMPLEX PROTEIN 6"/>
    <property type="match status" value="1"/>
</dbReference>
<dbReference type="GeneID" id="54482316"/>
<dbReference type="GO" id="GO:0002098">
    <property type="term" value="P:tRNA wobble uridine modification"/>
    <property type="evidence" value="ECO:0007669"/>
    <property type="project" value="InterPro"/>
</dbReference>
<evidence type="ECO:0000256" key="1">
    <source>
        <dbReference type="ARBA" id="ARBA00005043"/>
    </source>
</evidence>
<dbReference type="InterPro" id="IPR027417">
    <property type="entry name" value="P-loop_NTPase"/>
</dbReference>
<gene>
    <name evidence="3" type="ORF">EJ05DRAFT_385043</name>
</gene>
<dbReference type="RefSeq" id="XP_033599739.1">
    <property type="nucleotide sequence ID" value="XM_033741262.1"/>
</dbReference>
<dbReference type="Proteomes" id="UP000799437">
    <property type="component" value="Unassembled WGS sequence"/>
</dbReference>
<proteinExistence type="inferred from homology"/>
<evidence type="ECO:0000256" key="2">
    <source>
        <dbReference type="ARBA" id="ARBA00008837"/>
    </source>
</evidence>
<reference evidence="3" key="1">
    <citation type="journal article" date="2020" name="Stud. Mycol.">
        <title>101 Dothideomycetes genomes: a test case for predicting lifestyles and emergence of pathogens.</title>
        <authorList>
            <person name="Haridas S."/>
            <person name="Albert R."/>
            <person name="Binder M."/>
            <person name="Bloem J."/>
            <person name="Labutti K."/>
            <person name="Salamov A."/>
            <person name="Andreopoulos B."/>
            <person name="Baker S."/>
            <person name="Barry K."/>
            <person name="Bills G."/>
            <person name="Bluhm B."/>
            <person name="Cannon C."/>
            <person name="Castanera R."/>
            <person name="Culley D."/>
            <person name="Daum C."/>
            <person name="Ezra D."/>
            <person name="Gonzalez J."/>
            <person name="Henrissat B."/>
            <person name="Kuo A."/>
            <person name="Liang C."/>
            <person name="Lipzen A."/>
            <person name="Lutzoni F."/>
            <person name="Magnuson J."/>
            <person name="Mondo S."/>
            <person name="Nolan M."/>
            <person name="Ohm R."/>
            <person name="Pangilinan J."/>
            <person name="Park H.-J."/>
            <person name="Ramirez L."/>
            <person name="Alfaro M."/>
            <person name="Sun H."/>
            <person name="Tritt A."/>
            <person name="Yoshinaga Y."/>
            <person name="Zwiers L.-H."/>
            <person name="Turgeon B."/>
            <person name="Goodwin S."/>
            <person name="Spatafora J."/>
            <person name="Crous P."/>
            <person name="Grigoriev I."/>
        </authorList>
    </citation>
    <scope>NUCLEOTIDE SEQUENCE</scope>
    <source>
        <strain evidence="3">CBS 121739</strain>
    </source>
</reference>
<dbReference type="GO" id="GO:0033588">
    <property type="term" value="C:elongator holoenzyme complex"/>
    <property type="evidence" value="ECO:0007669"/>
    <property type="project" value="InterPro"/>
</dbReference>
<dbReference type="UniPathway" id="UPA00988"/>
<dbReference type="AlphaFoldDB" id="A0A6A6W2X5"/>
<sequence length="347" mass="36437">MPPPRIPPLLHPYVSLAPPDSLTLLTSVLGASTNWLILRYILGAFDTKGKNGDEAESSRLASNGDVKVVLVSFLRDWDFWRTEARRSVGLDLTKLGVEGRFAFVDGLGELFLREDGVVPASASVTVSSSSPSGIPGRAPLAVTQNARGLSIRGKTQSALAQSSAEPSMKPKYIATLTSPDLAHVEQTIQSALSSASSSSPSSPPSRTLLILDDPSILLSATLTPVHAFLSSLLHIRTLAASSIISLPADSPLVHLTHTPTPLEREHANLVVGLGHTATRVVGLRLLDSGVARDVSGVLCVGRGGAWDGDDEESGRENGVNLEKELLYYVGGDGGVKVFERGAGTNAG</sequence>
<keyword evidence="4" id="KW-1185">Reference proteome</keyword>
<protein>
    <recommendedName>
        <fullName evidence="5">Elongator complex protein 6</fullName>
    </recommendedName>
</protein>
<evidence type="ECO:0000313" key="3">
    <source>
        <dbReference type="EMBL" id="KAF2757288.1"/>
    </source>
</evidence>
<organism evidence="3 4">
    <name type="scientific">Pseudovirgaria hyperparasitica</name>
    <dbReference type="NCBI Taxonomy" id="470096"/>
    <lineage>
        <taxon>Eukaryota</taxon>
        <taxon>Fungi</taxon>
        <taxon>Dikarya</taxon>
        <taxon>Ascomycota</taxon>
        <taxon>Pezizomycotina</taxon>
        <taxon>Dothideomycetes</taxon>
        <taxon>Dothideomycetes incertae sedis</taxon>
        <taxon>Acrospermales</taxon>
        <taxon>Acrospermaceae</taxon>
        <taxon>Pseudovirgaria</taxon>
    </lineage>
</organism>
<dbReference type="OrthoDB" id="9995306at2759"/>
<evidence type="ECO:0000313" key="4">
    <source>
        <dbReference type="Proteomes" id="UP000799437"/>
    </source>
</evidence>
<dbReference type="CDD" id="cd19495">
    <property type="entry name" value="Elp6"/>
    <property type="match status" value="1"/>
</dbReference>
<accession>A0A6A6W2X5</accession>
<comment type="pathway">
    <text evidence="1">tRNA modification; 5-methoxycarbonylmethyl-2-thiouridine-tRNA biosynthesis.</text>
</comment>
<dbReference type="Gene3D" id="3.40.50.300">
    <property type="entry name" value="P-loop containing nucleotide triphosphate hydrolases"/>
    <property type="match status" value="1"/>
</dbReference>